<evidence type="ECO:0000313" key="4">
    <source>
        <dbReference type="EMBL" id="ABW28296.1"/>
    </source>
</evidence>
<dbReference type="Pfam" id="PF11924">
    <property type="entry name" value="IAT_beta"/>
    <property type="match status" value="1"/>
</dbReference>
<dbReference type="InterPro" id="IPR012334">
    <property type="entry name" value="Pectin_lyas_fold"/>
</dbReference>
<reference evidence="4 5" key="1">
    <citation type="journal article" date="2008" name="Proc. Natl. Acad. Sci. U.S.A.">
        <title>Niche adaptation and genome expansion in the chlorophyll d-producing cyanobacterium Acaryochloris marina.</title>
        <authorList>
            <person name="Swingley W.D."/>
            <person name="Chen M."/>
            <person name="Cheung P.C."/>
            <person name="Conrad A.L."/>
            <person name="Dejesa L.C."/>
            <person name="Hao J."/>
            <person name="Honchak B.M."/>
            <person name="Karbach L.E."/>
            <person name="Kurdoglu A."/>
            <person name="Lahiri S."/>
            <person name="Mastrian S.D."/>
            <person name="Miyashita H."/>
            <person name="Page L."/>
            <person name="Ramakrishna P."/>
            <person name="Satoh S."/>
            <person name="Sattley W.M."/>
            <person name="Shimada Y."/>
            <person name="Taylor H.L."/>
            <person name="Tomo T."/>
            <person name="Tsuchiya T."/>
            <person name="Wang Z.T."/>
            <person name="Raymond J."/>
            <person name="Mimuro M."/>
            <person name="Blankenship R.E."/>
            <person name="Touchman J.W."/>
        </authorList>
    </citation>
    <scope>NUCLEOTIDE SEQUENCE [LARGE SCALE GENOMIC DNA]</scope>
    <source>
        <strain evidence="5">MBIC 11017</strain>
    </source>
</reference>
<feature type="domain" description="Right handed beta helix" evidence="3">
    <location>
        <begin position="1437"/>
        <end position="1603"/>
    </location>
</feature>
<keyword evidence="5" id="KW-1185">Reference proteome</keyword>
<dbReference type="InterPro" id="IPR011050">
    <property type="entry name" value="Pectin_lyase_fold/virulence"/>
</dbReference>
<feature type="domain" description="Inverse autotransporter beta-domain" evidence="2">
    <location>
        <begin position="205"/>
        <end position="344"/>
    </location>
</feature>
<dbReference type="EMBL" id="CP000828">
    <property type="protein sequence ID" value="ABW28296.1"/>
    <property type="molecule type" value="Genomic_DNA"/>
</dbReference>
<evidence type="ECO:0000259" key="2">
    <source>
        <dbReference type="Pfam" id="PF11924"/>
    </source>
</evidence>
<dbReference type="Pfam" id="PF13229">
    <property type="entry name" value="Beta_helix"/>
    <property type="match status" value="2"/>
</dbReference>
<dbReference type="SMART" id="SM00710">
    <property type="entry name" value="PbH1"/>
    <property type="match status" value="21"/>
</dbReference>
<dbReference type="SUPFAM" id="SSF51126">
    <property type="entry name" value="Pectin lyase-like"/>
    <property type="match status" value="3"/>
</dbReference>
<dbReference type="RefSeq" id="WP_012163702.1">
    <property type="nucleotide sequence ID" value="NC_009925.1"/>
</dbReference>
<dbReference type="Proteomes" id="UP000000268">
    <property type="component" value="Chromosome"/>
</dbReference>
<dbReference type="HOGENOM" id="CLU_249901_0_0_3"/>
<dbReference type="OrthoDB" id="245699at2"/>
<dbReference type="InterPro" id="IPR024519">
    <property type="entry name" value="IAT_beta"/>
</dbReference>
<dbReference type="eggNOG" id="COG4886">
    <property type="taxonomic scope" value="Bacteria"/>
</dbReference>
<dbReference type="InterPro" id="IPR038177">
    <property type="entry name" value="IAT_beta_sf"/>
</dbReference>
<organism evidence="4 5">
    <name type="scientific">Acaryochloris marina (strain MBIC 11017)</name>
    <dbReference type="NCBI Taxonomy" id="329726"/>
    <lineage>
        <taxon>Bacteria</taxon>
        <taxon>Bacillati</taxon>
        <taxon>Cyanobacteriota</taxon>
        <taxon>Cyanophyceae</taxon>
        <taxon>Acaryochloridales</taxon>
        <taxon>Acaryochloridaceae</taxon>
        <taxon>Acaryochloris</taxon>
    </lineage>
</organism>
<dbReference type="InterPro" id="IPR039448">
    <property type="entry name" value="Beta_helix"/>
</dbReference>
<dbReference type="STRING" id="329726.AM1_3302"/>
<dbReference type="Gene3D" id="2.40.160.160">
    <property type="entry name" value="Inverse autotransporter, beta-domain"/>
    <property type="match status" value="1"/>
</dbReference>
<sequence length="1666" mass="173248">MARRLIINPLLFPHWGQALTLSVLISGLCPLTASATQKALITPLDPLPTSFEEEDASSTPAIVSAHFTPMADLDLALKPKAISGQTESNLKQDLTLASVKAQGPSPDGNTSVLPHSPRTLAEAGWIPKTQTLTAKPNSPIPANATAQAEPASTEETNLPPQAPSDAPSQTLEEPAPSASLDIPYFVDAEFRGSTRRQFGVLNLRLPFFQDEKSFAFADVHFEAGSNETFLGNLGLAYRRVLNTAEENPWILGTHAFYDTTRSENGFQYHQGSLGAELISKKFEFRVNGYLPGSNPNTVGQRTINDVLGIQPRANGLGTNIVRQDITLTAQERALAGFDFEVGHRHHFSDKVSLGLFGGYFFFDSSETLSIDGPMARAQLEVQDPLGMNGGLLQVGSRFRFDETRGSELEGFVRLGIPFGGPQRSEPLSLTQRLARRPIERHYEITTFAQDINRPISLTELQAAVVGQSTLSPLGPQISAITSQVALNPATGQPLNIFFVDGDGTAGDGTQTNPLTVAQATSSITQANDVLFFLDDAGSIDTQTGLGNSLTLKTGQQALGIGTTPNFVFTVPNLGSVTVFDAGQPQLVNGANNNVLTLANNNTIDGLAFNGQNTAPRGIAAVTGATNTTIRNSNLSNFTVAGVQITPSTNTIIDNVVFNNNATDVIVNAANTTLTNVVSNNATGPAIQILNATGTTTLTNVNISNSGGDGLQFANPSGTITATNVDITNADDNGLEITSGDGTFIFDATSSITDTTNAALNVVGGTTTITYNGTITQNNPASAVNITDKTGSTTTFNGLVTANTSTAPGVNLTNNTGSTIAFNGGLDIDTTTGTGFNATNGGTVNVAATSEDESVTTTSGTALNLNNIAANITFDSVSSTGGTNGINLDTVIGSVGVSGTTTIANTTGDGFLATNSTGTYTFGPVTITNAGLDGLDLSGINDATTVFNLGALTINGFTGTGINLAGANVGVTAPTVAITNTGNVGTGIDLTNTTGNRVITLGDPTNTAGDTPSSIAGVNVGAQLNNANANFTFGDGEQTTDTPSTIAATTPIDASAVGANGTYNFLDIAFADSPGLRFSDVFYVDNVPGGTGTRTNPADVPLGETNTNPNDVIVLVDNSGTDVIDAAGSNGNNTFQLQDGQTLVSFLNGSVTVGAGGPANVLANITITDPTGNGAPTLTTTGANTNTVTLANNNTIDGVQIATNATRVDAIDGTNIASMTIRNSAISSSRSGIELTNPTGTVTIENNQITDAGSRGIHVNDFADTGEVTITVANNQVNNTNNDAIHFDTINNDANVTITVNNNRIDGGSRRTDDGIEFDDIEGNAVANITITNNQITDVAFEGIEFGFFENNAQSTILIDNNQITNAGDIGIQFDDLENRTTTNIIISNNILTDIDEEGIEFDLIENSAVANITIDNNQITNTSLEGIEFDDIENTATATIRISNNVLNTIGQEGIEFGFIENSSMANITIDNNQITNIATEGIEFDDIQNTATANIQIANNVFNTIGQEGIEFDFIENSAVANITIANNQMNNLGADGIEFDDIENTTTANITISDNTINDAGAHGVFFDRIEQNANATVTLTGNTIANPGGDGIQARHTANTNFCLTLSTNTVNTPGGAGFHFISTGAGDFQIADRANVLTNNTGAFNPADVETNANFASVATCP</sequence>
<accession>B0BYZ6</accession>
<dbReference type="KEGG" id="amr:AM1_3302"/>
<dbReference type="InterPro" id="IPR006626">
    <property type="entry name" value="PbH1"/>
</dbReference>
<evidence type="ECO:0008006" key="6">
    <source>
        <dbReference type="Google" id="ProtNLM"/>
    </source>
</evidence>
<name>B0BYZ6_ACAM1</name>
<protein>
    <recommendedName>
        <fullName evidence="6">Right handed beta helix domain-containing protein</fullName>
    </recommendedName>
</protein>
<gene>
    <name evidence="4" type="ordered locus">AM1_3302</name>
</gene>
<evidence type="ECO:0000256" key="1">
    <source>
        <dbReference type="SAM" id="MobiDB-lite"/>
    </source>
</evidence>
<proteinExistence type="predicted"/>
<feature type="region of interest" description="Disordered" evidence="1">
    <location>
        <begin position="131"/>
        <end position="177"/>
    </location>
</feature>
<evidence type="ECO:0000259" key="3">
    <source>
        <dbReference type="Pfam" id="PF13229"/>
    </source>
</evidence>
<dbReference type="Gene3D" id="2.160.20.10">
    <property type="entry name" value="Single-stranded right-handed beta-helix, Pectin lyase-like"/>
    <property type="match status" value="3"/>
</dbReference>
<feature type="domain" description="Right handed beta helix" evidence="3">
    <location>
        <begin position="1268"/>
        <end position="1429"/>
    </location>
</feature>
<evidence type="ECO:0000313" key="5">
    <source>
        <dbReference type="Proteomes" id="UP000000268"/>
    </source>
</evidence>